<proteinExistence type="predicted"/>
<organism evidence="1">
    <name type="scientific">marine sediment metagenome</name>
    <dbReference type="NCBI Taxonomy" id="412755"/>
    <lineage>
        <taxon>unclassified sequences</taxon>
        <taxon>metagenomes</taxon>
        <taxon>ecological metagenomes</taxon>
    </lineage>
</organism>
<sequence>LALTGGVKPAQVRKAVATARNVALRFKRDIEKKGEELKALIEEQTHALEKKVSKLNAMVEVAQEAIWTIELYLGRHEKIKQLRGGKAAPKKTPITIRQLVLNMDEECAVAAEYGGIDTQDVEEFDKWIQKPKHLQQVLPEPKGVVALHVRGQMKHHGDDDAVTETYFLMRNGARLYRIHTAFLAKRHLFPTKDEFDNFFYDFDFDWDTHERRKRPLRPGGYEYMEAMKKADKRRRHYLRCLLFLQGLIDRTKVFHPMPAPQINLCNPDEHDEYLRFIRDAELLLPSGKPTFNDWLRTINSQMEVGMRIVGEWRTYHTSGRELERRSHPSGHSPDSHTPYIIETVKGGYFIIRFPYETWRGTASRRASYCVYPSDDWVINFDLVTVEDVDFYINSRVDRHEYTRLFPLLKCVRRLKRAEIKEEKPFRKLLTGQIAGKHGVDVKEAAAEVDGLVRWWKFKNKTHRALTSDDNKALRMIVHEFGLKHEREQDLKQQHADQDRVVKALLKAAPEAIYIGHRKGREYVTISPMNADNVFVCEQTWRHGEYGLEEKACRDWTLLDKRVERWTELWSNQRWPEISIGLRRAKVLTDPEITQAIKWGFSFLGPHERDDHKGGWSSRHKNSKFRFMPLAATWQRKKFKLTLYYSTLKTLFPPKNRLLTGDRDGAAIHYLHVVWEWKKDGLHFFRSGNSEIVAKIENPPWVSEKKHGYDHEADVDTRLVRIWKK</sequence>
<feature type="non-terminal residue" evidence="1">
    <location>
        <position position="724"/>
    </location>
</feature>
<feature type="non-terminal residue" evidence="1">
    <location>
        <position position="1"/>
    </location>
</feature>
<name>A0A0F9EW54_9ZZZZ</name>
<protein>
    <submittedName>
        <fullName evidence="1">Uncharacterized protein</fullName>
    </submittedName>
</protein>
<dbReference type="AlphaFoldDB" id="A0A0F9EW54"/>
<gene>
    <name evidence="1" type="ORF">LCGC14_2026430</name>
</gene>
<evidence type="ECO:0000313" key="1">
    <source>
        <dbReference type="EMBL" id="KKL78279.1"/>
    </source>
</evidence>
<accession>A0A0F9EW54</accession>
<dbReference type="EMBL" id="LAZR01023508">
    <property type="protein sequence ID" value="KKL78279.1"/>
    <property type="molecule type" value="Genomic_DNA"/>
</dbReference>
<reference evidence="1" key="1">
    <citation type="journal article" date="2015" name="Nature">
        <title>Complex archaea that bridge the gap between prokaryotes and eukaryotes.</title>
        <authorList>
            <person name="Spang A."/>
            <person name="Saw J.H."/>
            <person name="Jorgensen S.L."/>
            <person name="Zaremba-Niedzwiedzka K."/>
            <person name="Martijn J."/>
            <person name="Lind A.E."/>
            <person name="van Eijk R."/>
            <person name="Schleper C."/>
            <person name="Guy L."/>
            <person name="Ettema T.J."/>
        </authorList>
    </citation>
    <scope>NUCLEOTIDE SEQUENCE</scope>
</reference>
<comment type="caution">
    <text evidence="1">The sequence shown here is derived from an EMBL/GenBank/DDBJ whole genome shotgun (WGS) entry which is preliminary data.</text>
</comment>